<dbReference type="KEGG" id="phu:Phum_PHUM204420"/>
<feature type="domain" description="Centrosome-associated FAM110 C-terminal" evidence="3">
    <location>
        <begin position="837"/>
        <end position="914"/>
    </location>
</feature>
<name>E0VHA6_PEDHC</name>
<gene>
    <name evidence="5" type="primary">8238546</name>
    <name evidence="4" type="ORF">Phum_PHUM204420</name>
</gene>
<evidence type="ECO:0000259" key="3">
    <source>
        <dbReference type="Pfam" id="PF14160"/>
    </source>
</evidence>
<sequence length="963" mass="108900">MMYNTEKSLQFFEDQNNSHDEKPQEPWMLADVEEEFRKLTLNCSQPYDLYNGFKPVDCVEVEESIQQKYPVLAKKCQPHAIGKYLGYAEETLETIYLPNPFYRIDDLNQLELQMRITSTKHIWENPIKNVMHFINAQKYIHQLRCPPFSEVQYTTTEKSNTLRTDSTLAFPPNTPSSSASLSGPSPNPFASSFHLVESIGDLNVRQTLRTSSRTSPSTENKTETSSSAVARKRSSDGRDFTNLSLLTRQYTYCLFLNEFFYFCKKLFIYLFIRSINRRELSIPEHSSLQVPDTVLKWLQTGYPTRSKEFSAIQNLSEELRTVRCALQSCNVSSTIRNRSAKYVDESFPEKKCEFFMGKNANYNRLIHQNENLSASFSSSSSSEQNRSSNSKSGTKLQISSFPKLSYSAVTSGGSPTAWQVQTSSFWSSKPFNLLGSTTATAAATTTTTTTTATSCNTNLIRDYATNSYDSKSKYRPILNAQYRELSDEESFNYGSTSEKKGIPEGMGNVRLFDSLEDNAFDDLERQAIAQWPSEDNLDIFQSRRVQLIVGLRRMTTKFRHPQVASLRAINSSKSIHHSLKSSDSPKKKSAVQMLQETKAFYVKSEISSNISFSGQNNFGQTTCFQHKSLPDLHVSPEYSSDESSNSSFNIEYNGDSRSVYSTLTGSMRHKNHGKNIDNRGRCLKSNIDCKNYLCRNHSKWFASFHMTNNGGEFSSSKGIQIQSSCQRRSSYTSSCNRSRHNSSSMYSQSADSGRQSQGGSIGLRTGRSGLPEYNSSPKSSWSDSGTEDDFPSPCRKLSFFSVKKKPILRSKSDISHKYCSNKVKPVLSISIQPSTVATDKLENFFNNLGMDPADYKELASNNSGKTSPVYFSSVSSVDSCVDVAIWNVPETFKATECLSIVERNARIVKWLYNCLLPVTGKFYAWHDAPDPNFQDPLIEKAIYEKKNLLPRDKYKEPITTSME</sequence>
<reference evidence="5" key="3">
    <citation type="submission" date="2021-02" db="UniProtKB">
        <authorList>
            <consortium name="EnsemblMetazoa"/>
        </authorList>
    </citation>
    <scope>IDENTIFICATION</scope>
    <source>
        <strain evidence="5">USDA</strain>
    </source>
</reference>
<feature type="compositionally biased region" description="Low complexity" evidence="2">
    <location>
        <begin position="208"/>
        <end position="218"/>
    </location>
</feature>
<dbReference type="PANTHER" id="PTHR14758">
    <property type="entry name" value="AGAP005440-PA"/>
    <property type="match status" value="1"/>
</dbReference>
<dbReference type="RefSeq" id="XP_002425500.1">
    <property type="nucleotide sequence ID" value="XM_002425455.1"/>
</dbReference>
<dbReference type="CTD" id="8238546"/>
<dbReference type="PANTHER" id="PTHR14758:SF1">
    <property type="entry name" value="CENTROSOME-ASSOCIATED FAM110 C-TERMINAL DOMAIN-CONTAINING PROTEIN"/>
    <property type="match status" value="1"/>
</dbReference>
<feature type="compositionally biased region" description="Low complexity" evidence="2">
    <location>
        <begin position="731"/>
        <end position="744"/>
    </location>
</feature>
<proteinExistence type="inferred from homology"/>
<dbReference type="GeneID" id="8238546"/>
<protein>
    <recommendedName>
        <fullName evidence="3">Centrosome-associated FAM110 C-terminal domain-containing protein</fullName>
    </recommendedName>
</protein>
<dbReference type="VEuPathDB" id="VectorBase:PHUM204420"/>
<feature type="region of interest" description="Disordered" evidence="2">
    <location>
        <begin position="376"/>
        <end position="395"/>
    </location>
</feature>
<dbReference type="EMBL" id="DS235165">
    <property type="protein sequence ID" value="EEB12762.1"/>
    <property type="molecule type" value="Genomic_DNA"/>
</dbReference>
<comment type="similarity">
    <text evidence="1">Belongs to the FAM110 family.</text>
</comment>
<keyword evidence="6" id="KW-1185">Reference proteome</keyword>
<feature type="compositionally biased region" description="Polar residues" evidence="2">
    <location>
        <begin position="156"/>
        <end position="167"/>
    </location>
</feature>
<dbReference type="Pfam" id="PF14160">
    <property type="entry name" value="FAM110_C"/>
    <property type="match status" value="1"/>
</dbReference>
<reference evidence="4" key="2">
    <citation type="submission" date="2007-04" db="EMBL/GenBank/DDBJ databases">
        <title>The genome of the human body louse.</title>
        <authorList>
            <consortium name="The Human Body Louse Genome Consortium"/>
            <person name="Kirkness E."/>
            <person name="Walenz B."/>
            <person name="Hass B."/>
            <person name="Bruggner R."/>
            <person name="Strausberg R."/>
        </authorList>
    </citation>
    <scope>NUCLEOTIDE SEQUENCE</scope>
    <source>
        <strain evidence="4">USDA</strain>
    </source>
</reference>
<dbReference type="InterPro" id="IPR025741">
    <property type="entry name" value="FAM110_C"/>
</dbReference>
<feature type="region of interest" description="Disordered" evidence="2">
    <location>
        <begin position="731"/>
        <end position="788"/>
    </location>
</feature>
<accession>E0VHA6</accession>
<dbReference type="AlphaFoldDB" id="E0VHA6"/>
<evidence type="ECO:0000256" key="2">
    <source>
        <dbReference type="SAM" id="MobiDB-lite"/>
    </source>
</evidence>
<feature type="region of interest" description="Disordered" evidence="2">
    <location>
        <begin position="208"/>
        <end position="233"/>
    </location>
</feature>
<feature type="compositionally biased region" description="Polar residues" evidence="2">
    <location>
        <begin position="773"/>
        <end position="784"/>
    </location>
</feature>
<feature type="compositionally biased region" description="Low complexity" evidence="2">
    <location>
        <begin position="376"/>
        <end position="392"/>
    </location>
</feature>
<evidence type="ECO:0000313" key="4">
    <source>
        <dbReference type="EMBL" id="EEB12762.1"/>
    </source>
</evidence>
<dbReference type="HOGENOM" id="CLU_307242_0_0_1"/>
<dbReference type="OrthoDB" id="10028183at2759"/>
<dbReference type="InterPro" id="IPR025740">
    <property type="entry name" value="FAM110"/>
</dbReference>
<dbReference type="eggNOG" id="ENOG502S5X1">
    <property type="taxonomic scope" value="Eukaryota"/>
</dbReference>
<evidence type="ECO:0000256" key="1">
    <source>
        <dbReference type="ARBA" id="ARBA00010576"/>
    </source>
</evidence>
<dbReference type="EMBL" id="AAZO01002371">
    <property type="status" value="NOT_ANNOTATED_CDS"/>
    <property type="molecule type" value="Genomic_DNA"/>
</dbReference>
<evidence type="ECO:0000313" key="6">
    <source>
        <dbReference type="Proteomes" id="UP000009046"/>
    </source>
</evidence>
<dbReference type="EnsemblMetazoa" id="PHUM204420-RA">
    <property type="protein sequence ID" value="PHUM204420-PA"/>
    <property type="gene ID" value="PHUM204420"/>
</dbReference>
<dbReference type="Proteomes" id="UP000009046">
    <property type="component" value="Unassembled WGS sequence"/>
</dbReference>
<reference evidence="4" key="1">
    <citation type="submission" date="2007-04" db="EMBL/GenBank/DDBJ databases">
        <title>Annotation of Pediculus humanus corporis strain USDA.</title>
        <authorList>
            <person name="Kirkness E."/>
            <person name="Hannick L."/>
            <person name="Hass B."/>
            <person name="Bruggner R."/>
            <person name="Lawson D."/>
            <person name="Bidwell S."/>
            <person name="Joardar V."/>
            <person name="Caler E."/>
            <person name="Walenz B."/>
            <person name="Inman J."/>
            <person name="Schobel S."/>
            <person name="Galinsky K."/>
            <person name="Amedeo P."/>
            <person name="Strausberg R."/>
        </authorList>
    </citation>
    <scope>NUCLEOTIDE SEQUENCE</scope>
    <source>
        <strain evidence="4">USDA</strain>
    </source>
</reference>
<evidence type="ECO:0000313" key="5">
    <source>
        <dbReference type="EnsemblMetazoa" id="PHUM204420-PA"/>
    </source>
</evidence>
<feature type="region of interest" description="Disordered" evidence="2">
    <location>
        <begin position="156"/>
        <end position="185"/>
    </location>
</feature>
<organism>
    <name type="scientific">Pediculus humanus subsp. corporis</name>
    <name type="common">Body louse</name>
    <dbReference type="NCBI Taxonomy" id="121224"/>
    <lineage>
        <taxon>Eukaryota</taxon>
        <taxon>Metazoa</taxon>
        <taxon>Ecdysozoa</taxon>
        <taxon>Arthropoda</taxon>
        <taxon>Hexapoda</taxon>
        <taxon>Insecta</taxon>
        <taxon>Pterygota</taxon>
        <taxon>Neoptera</taxon>
        <taxon>Paraneoptera</taxon>
        <taxon>Psocodea</taxon>
        <taxon>Troctomorpha</taxon>
        <taxon>Phthiraptera</taxon>
        <taxon>Anoplura</taxon>
        <taxon>Pediculidae</taxon>
        <taxon>Pediculus</taxon>
    </lineage>
</organism>
<feature type="compositionally biased region" description="Low complexity" evidence="2">
    <location>
        <begin position="175"/>
        <end position="184"/>
    </location>
</feature>
<feature type="compositionally biased region" description="Polar residues" evidence="2">
    <location>
        <begin position="745"/>
        <end position="758"/>
    </location>
</feature>
<dbReference type="InParanoid" id="E0VHA6"/>